<dbReference type="Pfam" id="PF00005">
    <property type="entry name" value="ABC_tran"/>
    <property type="match status" value="1"/>
</dbReference>
<feature type="domain" description="ABC transporter" evidence="6">
    <location>
        <begin position="22"/>
        <end position="245"/>
    </location>
</feature>
<name>A0AAU6S6P0_9MICO</name>
<protein>
    <submittedName>
        <fullName evidence="7">ABC transporter ATP-binding protein</fullName>
    </submittedName>
</protein>
<evidence type="ECO:0000256" key="1">
    <source>
        <dbReference type="ARBA" id="ARBA00004202"/>
    </source>
</evidence>
<dbReference type="InterPro" id="IPR050763">
    <property type="entry name" value="ABC_transporter_ATP-binding"/>
</dbReference>
<evidence type="ECO:0000256" key="5">
    <source>
        <dbReference type="ARBA" id="ARBA00023251"/>
    </source>
</evidence>
<dbReference type="SMART" id="SM00382">
    <property type="entry name" value="AAA"/>
    <property type="match status" value="1"/>
</dbReference>
<dbReference type="EMBL" id="CP151632">
    <property type="protein sequence ID" value="WZO32571.1"/>
    <property type="molecule type" value="Genomic_DNA"/>
</dbReference>
<dbReference type="InterPro" id="IPR027417">
    <property type="entry name" value="P-loop_NTPase"/>
</dbReference>
<evidence type="ECO:0000256" key="3">
    <source>
        <dbReference type="ARBA" id="ARBA00022741"/>
    </source>
</evidence>
<sequence>MHLTHPAPPRAAAGAHDHVAAVELTRLTKSYAAVRAVDELTLRVERGEIVALLGPNGAGKSTTTELILGLARPDAGSATVFGRDPIAAVRSGHVGAMLQAGALLADTRVIDVLELMSGLHAQPLAVGEVVDRADLGGFLKTRTDRLSGGQAQRLRYALALLPDPDLLILDEPTVGMDVEARRNFWRSMREFADAGRTVLFTTHYLDEADDFAHHIVVLAEGRVVAEGTGDQIRSRVAGRTITLAAAGIDSAVLRALPGVVAIVRVGARWHLHTTDSDRTLRALRDHRARDLEVTAATLEDAFLSLTTLPDATQGALS</sequence>
<evidence type="ECO:0000256" key="2">
    <source>
        <dbReference type="ARBA" id="ARBA00022448"/>
    </source>
</evidence>
<dbReference type="AlphaFoldDB" id="A0AAU6S6P0"/>
<keyword evidence="5" id="KW-0046">Antibiotic resistance</keyword>
<comment type="subcellular location">
    <subcellularLocation>
        <location evidence="1">Cell membrane</location>
        <topology evidence="1">Peripheral membrane protein</topology>
    </subcellularLocation>
</comment>
<dbReference type="GO" id="GO:0046677">
    <property type="term" value="P:response to antibiotic"/>
    <property type="evidence" value="ECO:0007669"/>
    <property type="project" value="UniProtKB-KW"/>
</dbReference>
<dbReference type="GO" id="GO:0005886">
    <property type="term" value="C:plasma membrane"/>
    <property type="evidence" value="ECO:0007669"/>
    <property type="project" value="UniProtKB-SubCell"/>
</dbReference>
<dbReference type="InterPro" id="IPR003593">
    <property type="entry name" value="AAA+_ATPase"/>
</dbReference>
<dbReference type="PROSITE" id="PS50893">
    <property type="entry name" value="ABC_TRANSPORTER_2"/>
    <property type="match status" value="1"/>
</dbReference>
<evidence type="ECO:0000313" key="7">
    <source>
        <dbReference type="EMBL" id="WZO32571.1"/>
    </source>
</evidence>
<gene>
    <name evidence="7" type="ORF">MRBLWS13_000166</name>
</gene>
<organism evidence="7">
    <name type="scientific">Microbacterium sp. LWS13-1.2</name>
    <dbReference type="NCBI Taxonomy" id="3135264"/>
    <lineage>
        <taxon>Bacteria</taxon>
        <taxon>Bacillati</taxon>
        <taxon>Actinomycetota</taxon>
        <taxon>Actinomycetes</taxon>
        <taxon>Micrococcales</taxon>
        <taxon>Microbacteriaceae</taxon>
        <taxon>Microbacterium</taxon>
    </lineage>
</organism>
<proteinExistence type="predicted"/>
<dbReference type="PANTHER" id="PTHR42711">
    <property type="entry name" value="ABC TRANSPORTER ATP-BINDING PROTEIN"/>
    <property type="match status" value="1"/>
</dbReference>
<reference evidence="7" key="1">
    <citation type="submission" date="2024-04" db="EMBL/GenBank/DDBJ databases">
        <authorList>
            <person name="Roder T."/>
            <person name="Oberhansli S."/>
            <person name="Kreuzer M."/>
        </authorList>
    </citation>
    <scope>NUCLEOTIDE SEQUENCE</scope>
    <source>
        <strain evidence="7">LWS13-1.2</strain>
    </source>
</reference>
<dbReference type="GO" id="GO:0016887">
    <property type="term" value="F:ATP hydrolysis activity"/>
    <property type="evidence" value="ECO:0007669"/>
    <property type="project" value="InterPro"/>
</dbReference>
<keyword evidence="3" id="KW-0547">Nucleotide-binding</keyword>
<dbReference type="GO" id="GO:0005524">
    <property type="term" value="F:ATP binding"/>
    <property type="evidence" value="ECO:0007669"/>
    <property type="project" value="UniProtKB-KW"/>
</dbReference>
<dbReference type="SUPFAM" id="SSF52540">
    <property type="entry name" value="P-loop containing nucleoside triphosphate hydrolases"/>
    <property type="match status" value="1"/>
</dbReference>
<dbReference type="CDD" id="cd03230">
    <property type="entry name" value="ABC_DR_subfamily_A"/>
    <property type="match status" value="1"/>
</dbReference>
<keyword evidence="4 7" id="KW-0067">ATP-binding</keyword>
<accession>A0AAU6S6P0</accession>
<dbReference type="Gene3D" id="3.40.50.300">
    <property type="entry name" value="P-loop containing nucleotide triphosphate hydrolases"/>
    <property type="match status" value="1"/>
</dbReference>
<evidence type="ECO:0000256" key="4">
    <source>
        <dbReference type="ARBA" id="ARBA00022840"/>
    </source>
</evidence>
<keyword evidence="2" id="KW-0813">Transport</keyword>
<evidence type="ECO:0000259" key="6">
    <source>
        <dbReference type="PROSITE" id="PS50893"/>
    </source>
</evidence>
<dbReference type="PANTHER" id="PTHR42711:SF17">
    <property type="entry name" value="ABC TRANSPORTER ATP-BINDING PROTEIN"/>
    <property type="match status" value="1"/>
</dbReference>
<dbReference type="InterPro" id="IPR003439">
    <property type="entry name" value="ABC_transporter-like_ATP-bd"/>
</dbReference>